<accession>A0ABS2NH68</accession>
<dbReference type="InterPro" id="IPR036291">
    <property type="entry name" value="NAD(P)-bd_dom_sf"/>
</dbReference>
<evidence type="ECO:0000313" key="2">
    <source>
        <dbReference type="EMBL" id="MBM7586901.1"/>
    </source>
</evidence>
<dbReference type="Proteomes" id="UP001646157">
    <property type="component" value="Unassembled WGS sequence"/>
</dbReference>
<dbReference type="SUPFAM" id="SSF51735">
    <property type="entry name" value="NAD(P)-binding Rossmann-fold domains"/>
    <property type="match status" value="1"/>
</dbReference>
<dbReference type="InterPro" id="IPR050259">
    <property type="entry name" value="SDR"/>
</dbReference>
<dbReference type="PANTHER" id="PTHR42879">
    <property type="entry name" value="3-OXOACYL-(ACYL-CARRIER-PROTEIN) REDUCTASE"/>
    <property type="match status" value="1"/>
</dbReference>
<dbReference type="PRINTS" id="PR00081">
    <property type="entry name" value="GDHRDH"/>
</dbReference>
<comment type="similarity">
    <text evidence="1">Belongs to the short-chain dehydrogenases/reductases (SDR) family.</text>
</comment>
<dbReference type="InterPro" id="IPR002347">
    <property type="entry name" value="SDR_fam"/>
</dbReference>
<evidence type="ECO:0000313" key="3">
    <source>
        <dbReference type="Proteomes" id="UP001646157"/>
    </source>
</evidence>
<comment type="caution">
    <text evidence="2">The sequence shown here is derived from an EMBL/GenBank/DDBJ whole genome shotgun (WGS) entry which is preliminary data.</text>
</comment>
<name>A0ABS2NH68_9BACI</name>
<keyword evidence="2" id="KW-0560">Oxidoreductase</keyword>
<proteinExistence type="inferred from homology"/>
<sequence length="240" mass="26389">MKKFALIIGASGGIGAETARTLAGQGWNLYLHYYLNSDIIDDLKAELLSNDIEIHCIQADLSKKEGVTKILNSIFKIDAVVYTCGESHYGLFEDMNDKEMDFMWNLHVKSPMLLLQRLLAKLRGNDLASIVLVSSIWGQTGASCEVLYSTMKGAQISLVKSLSKEVARSGIRVNAVAPGAVHTNMMNQFTDEVILEITEEIPMGRMGQPHEIAESISFLLSPQSSYITGQVIAINGGWYT</sequence>
<dbReference type="NCBIfam" id="NF047420">
    <property type="entry name" value="EF_P_mod_YmfI"/>
    <property type="match status" value="1"/>
</dbReference>
<dbReference type="GO" id="GO:0004316">
    <property type="term" value="F:3-oxoacyl-[acyl-carrier-protein] reductase (NADPH) activity"/>
    <property type="evidence" value="ECO:0007669"/>
    <property type="project" value="UniProtKB-EC"/>
</dbReference>
<evidence type="ECO:0000256" key="1">
    <source>
        <dbReference type="ARBA" id="ARBA00006484"/>
    </source>
</evidence>
<dbReference type="EC" id="1.1.1.100" evidence="2"/>
<dbReference type="CDD" id="cd05233">
    <property type="entry name" value="SDR_c"/>
    <property type="match status" value="1"/>
</dbReference>
<dbReference type="EMBL" id="JAFBDZ010000003">
    <property type="protein sequence ID" value="MBM7586901.1"/>
    <property type="molecule type" value="Genomic_DNA"/>
</dbReference>
<reference evidence="2 3" key="1">
    <citation type="submission" date="2021-01" db="EMBL/GenBank/DDBJ databases">
        <title>Genomic Encyclopedia of Type Strains, Phase IV (KMG-IV): sequencing the most valuable type-strain genomes for metagenomic binning, comparative biology and taxonomic classification.</title>
        <authorList>
            <person name="Goeker M."/>
        </authorList>
    </citation>
    <scope>NUCLEOTIDE SEQUENCE [LARGE SCALE GENOMIC DNA]</scope>
    <source>
        <strain evidence="2 3">DSM 24834</strain>
    </source>
</reference>
<dbReference type="Pfam" id="PF13561">
    <property type="entry name" value="adh_short_C2"/>
    <property type="match status" value="1"/>
</dbReference>
<dbReference type="PANTHER" id="PTHR42879:SF2">
    <property type="entry name" value="3-OXOACYL-[ACYL-CARRIER-PROTEIN] REDUCTASE FABG"/>
    <property type="match status" value="1"/>
</dbReference>
<keyword evidence="3" id="KW-1185">Reference proteome</keyword>
<dbReference type="RefSeq" id="WP_205174072.1">
    <property type="nucleotide sequence ID" value="NZ_JAFBDZ010000003.1"/>
</dbReference>
<protein>
    <submittedName>
        <fullName evidence="2">3-oxoacyl-[acyl-carrier protein] reductase</fullName>
        <ecNumber evidence="2">1.1.1.100</ecNumber>
    </submittedName>
</protein>
<organism evidence="2 3">
    <name type="scientific">Rossellomorea pakistanensis</name>
    <dbReference type="NCBI Taxonomy" id="992288"/>
    <lineage>
        <taxon>Bacteria</taxon>
        <taxon>Bacillati</taxon>
        <taxon>Bacillota</taxon>
        <taxon>Bacilli</taxon>
        <taxon>Bacillales</taxon>
        <taxon>Bacillaceae</taxon>
        <taxon>Rossellomorea</taxon>
    </lineage>
</organism>
<dbReference type="Gene3D" id="3.40.50.720">
    <property type="entry name" value="NAD(P)-binding Rossmann-like Domain"/>
    <property type="match status" value="1"/>
</dbReference>
<gene>
    <name evidence="2" type="ORF">JOC86_003453</name>
</gene>